<evidence type="ECO:0000256" key="3">
    <source>
        <dbReference type="ARBA" id="ARBA00022989"/>
    </source>
</evidence>
<dbReference type="PANTHER" id="PTHR10877:SF183">
    <property type="entry name" value="AT14535P-RELATED"/>
    <property type="match status" value="1"/>
</dbReference>
<feature type="transmembrane region" description="Helical" evidence="6">
    <location>
        <begin position="1477"/>
        <end position="1499"/>
    </location>
</feature>
<gene>
    <name evidence="8" type="ORF">CYMTET_26610</name>
</gene>
<feature type="compositionally biased region" description="Polar residues" evidence="5">
    <location>
        <begin position="276"/>
        <end position="287"/>
    </location>
</feature>
<feature type="transmembrane region" description="Helical" evidence="6">
    <location>
        <begin position="47"/>
        <end position="66"/>
    </location>
</feature>
<organism evidence="8 9">
    <name type="scientific">Cymbomonas tetramitiformis</name>
    <dbReference type="NCBI Taxonomy" id="36881"/>
    <lineage>
        <taxon>Eukaryota</taxon>
        <taxon>Viridiplantae</taxon>
        <taxon>Chlorophyta</taxon>
        <taxon>Pyramimonadophyceae</taxon>
        <taxon>Pyramimonadales</taxon>
        <taxon>Pyramimonadaceae</taxon>
        <taxon>Cymbomonas</taxon>
    </lineage>
</organism>
<evidence type="ECO:0000313" key="8">
    <source>
        <dbReference type="EMBL" id="KAK3264665.1"/>
    </source>
</evidence>
<evidence type="ECO:0000256" key="1">
    <source>
        <dbReference type="ARBA" id="ARBA00004141"/>
    </source>
</evidence>
<evidence type="ECO:0000256" key="2">
    <source>
        <dbReference type="ARBA" id="ARBA00022692"/>
    </source>
</evidence>
<evidence type="ECO:0000256" key="4">
    <source>
        <dbReference type="ARBA" id="ARBA00023136"/>
    </source>
</evidence>
<sequence>MDKPHLGVAQSVVEGETETEGTPMNSEKLVQLLSQQYKGRVEIRKSYLRLFGFLLNFLLLITILSMQTSPNDEYGLLEGFREAYLPSDANGDPAKLYTSRDEIWEWLKYTVQKFWKPPSCGDGFCEDPLEFPSFGIYGCQADCGARNVTPMTVQLTVGRTGQSTSNNYVSWNVCPEEDDRQCWYEEDLRMAPGDTFVGMLYLPDAHWKVVALLETDTTLQVGVVETNFTLSPPSPPPPVPSPPIPVDCTHPEAKCQTYPKTEVDDSEDGDKEGHNESSNTEYSNTEADNTEDGDKEGSNESSNTEYSNTEADDSEDGDKEGHNESSNTEYSNTEYSNTEADDSEDSDEACLYASCQGHSNWTQWKLEVSSESAGADVEVSSVEICEGLVKDLSLQYNSTELSSCSDPYGVVDYLYCCQMYQALLEGRCWCTTVGYDYGFTWNSAGASHADTGYFYNSLANPMSLDSHSFLFYCYAFGYPEMLLPTSWEQTAFVDSNMYNLYNAGTAAQQRENRVECPHTIALDDSSTVNAVACRHEFAWLFEVKNDLQSEYVQRCIGSTTYNTVSNPCDADVNARGSDNKRFVIAKHDEQWCCDALRPVAEYKCACFDASQPGYPHDHTCYGENQINVAYMDDLRVALERCGYVLPTCAELPPAKYHPSPYTVQFSSPQYTKGYSTDPSRANQGTYQEYYAPWMDWFDGQKVAAIALQQTYGATTGSYEMPKSSFLGEIAVAEFSSMCAAAASEPSFDCGSYVQYLDFMTSEDLCSDSMGYLLCDTTMSICYGHMISDTLNFEGYISHMMLSRVYYCPAPESDFCGEKYVPTCAELIPTIRGALGRCLELDSRAQCLRAGSNANSYISDASLCAAHHSWASEGDSPPECEAMLAQTRSLDARWNFQECANSRSLLDACDEEHIISNCSLARLSEKLGYELEASTYESTSLTAGANEAASQWGQCVVHADCPMGYFCALIVGAGGQSSTCMQCQMCKGCFPDEIYSDEEWPWKIHEYWPAEPSCGHCPCGLSLGDDCSYADLHDGVCSPECWANSSSWDNYACFNDTIDSSDSSDPCPAGSTLIEQASRRTSRSSGPLMCCTAEVAASRNVAFSVFQYSSEEDAIELFPVESGSTRQRYVTNNNRIIAGMLLHVTSYREETCPEGRWNKLDDRCLSDDAGDDVADKVGVDALFEPGTWFYDEYNGEYLVANQQKYYPEPSDVNKYGKPFGFTKLEMAGQNLGYPMLIDVNFLADRAVEIVEFLRVSNYMDSDLKQLRATMVTYNPNMNVFGKQLLTFNVNPGGDITILSDLQVVRMDFLDTSMEHFRLALEIIFTLLFLKSFIGEIKDWWKETAETNSMLSHFKDVFNVIDMMSLVVMGLNVVQWVMIVLSSHNFDIESRYDVYESLTGYDLTGEHVNWMKWTDEGAAMQEVAERFDEVFQIGFLMYFYKFFVGVSIVLMLMRILKLMDFHPDIGMITRTISEAGTDLINFSILLLIILSLYTCLGHLLFGATTEMFATYSAALRTCFVMMIGDTAFSDEIPDLGNTIEQISGYIFFFTYMVLVFLILLSALLGIVVSAMDAVKTKGQQPGSRRSDVPSDVLDMCQYLASWTSTKLLGSKEGAMINEIHMAKYLEEWQKKLEHQSSSRPGSLGRNEAISDVGAAPLSERTDPREVAHSKVLRLERSTLSMHDLERHLKLIRAKLGRKPQSKKASQRVFSSFKDIEASAIESTSNDNIESTPSPIGFEDSRKGALQQANIEEAMAEEIIERFGDTTDEVREKIFDEMRQERKHALIERDEEEKRWRKMVEESLLCIQAGLQTQQQVAMQASPKPHSEVQVGHLRQARDTDSLPAYSGRPPTVSPSISQIAEEAANVDNTPSSHPFSQFNVPDAADAESHMVADRL</sequence>
<keyword evidence="4 6" id="KW-0472">Membrane</keyword>
<dbReference type="InterPro" id="IPR051223">
    <property type="entry name" value="Polycystin"/>
</dbReference>
<dbReference type="Pfam" id="PF08016">
    <property type="entry name" value="PKD_channel"/>
    <property type="match status" value="1"/>
</dbReference>
<feature type="compositionally biased region" description="Basic and acidic residues" evidence="5">
    <location>
        <begin position="1884"/>
        <end position="1893"/>
    </location>
</feature>
<feature type="domain" description="Polycystin cation channel PKD1/PKD2" evidence="7">
    <location>
        <begin position="1420"/>
        <end position="1572"/>
    </location>
</feature>
<keyword evidence="3 6" id="KW-1133">Transmembrane helix</keyword>
<accession>A0AAE0KY28</accession>
<proteinExistence type="predicted"/>
<feature type="transmembrane region" description="Helical" evidence="6">
    <location>
        <begin position="1543"/>
        <end position="1569"/>
    </location>
</feature>
<dbReference type="InterPro" id="IPR013122">
    <property type="entry name" value="PKD1_2_channel"/>
</dbReference>
<evidence type="ECO:0000259" key="7">
    <source>
        <dbReference type="Pfam" id="PF08016"/>
    </source>
</evidence>
<feature type="compositionally biased region" description="Low complexity" evidence="5">
    <location>
        <begin position="299"/>
        <end position="309"/>
    </location>
</feature>
<evidence type="ECO:0000313" key="9">
    <source>
        <dbReference type="Proteomes" id="UP001190700"/>
    </source>
</evidence>
<feature type="compositionally biased region" description="Pro residues" evidence="5">
    <location>
        <begin position="232"/>
        <end position="245"/>
    </location>
</feature>
<dbReference type="Gene3D" id="1.10.287.70">
    <property type="match status" value="1"/>
</dbReference>
<feature type="region of interest" description="Disordered" evidence="5">
    <location>
        <begin position="1860"/>
        <end position="1893"/>
    </location>
</feature>
<feature type="compositionally biased region" description="Polar residues" evidence="5">
    <location>
        <begin position="1864"/>
        <end position="1877"/>
    </location>
</feature>
<evidence type="ECO:0000256" key="6">
    <source>
        <dbReference type="SAM" id="Phobius"/>
    </source>
</evidence>
<name>A0AAE0KY28_9CHLO</name>
<dbReference type="EMBL" id="LGRX02014415">
    <property type="protein sequence ID" value="KAK3264665.1"/>
    <property type="molecule type" value="Genomic_DNA"/>
</dbReference>
<feature type="compositionally biased region" description="Polar residues" evidence="5">
    <location>
        <begin position="324"/>
        <end position="338"/>
    </location>
</feature>
<keyword evidence="9" id="KW-1185">Reference proteome</keyword>
<dbReference type="PANTHER" id="PTHR10877">
    <property type="entry name" value="POLYCYSTIN FAMILY MEMBER"/>
    <property type="match status" value="1"/>
</dbReference>
<keyword evidence="2 6" id="KW-0812">Transmembrane</keyword>
<feature type="transmembrane region" description="Helical" evidence="6">
    <location>
        <begin position="1315"/>
        <end position="1335"/>
    </location>
</feature>
<feature type="region of interest" description="Disordered" evidence="5">
    <location>
        <begin position="229"/>
        <end position="343"/>
    </location>
</feature>
<dbReference type="Proteomes" id="UP001190700">
    <property type="component" value="Unassembled WGS sequence"/>
</dbReference>
<feature type="transmembrane region" description="Helical" evidence="6">
    <location>
        <begin position="1436"/>
        <end position="1456"/>
    </location>
</feature>
<feature type="transmembrane region" description="Helical" evidence="6">
    <location>
        <begin position="1355"/>
        <end position="1379"/>
    </location>
</feature>
<dbReference type="GO" id="GO:0016020">
    <property type="term" value="C:membrane"/>
    <property type="evidence" value="ECO:0007669"/>
    <property type="project" value="UniProtKB-SubCell"/>
</dbReference>
<reference evidence="8 9" key="1">
    <citation type="journal article" date="2015" name="Genome Biol. Evol.">
        <title>Comparative Genomics of a Bacterivorous Green Alga Reveals Evolutionary Causalities and Consequences of Phago-Mixotrophic Mode of Nutrition.</title>
        <authorList>
            <person name="Burns J.A."/>
            <person name="Paasch A."/>
            <person name="Narechania A."/>
            <person name="Kim E."/>
        </authorList>
    </citation>
    <scope>NUCLEOTIDE SEQUENCE [LARGE SCALE GENOMIC DNA]</scope>
    <source>
        <strain evidence="8 9">PLY_AMNH</strain>
    </source>
</reference>
<feature type="region of interest" description="Disordered" evidence="5">
    <location>
        <begin position="1"/>
        <end position="23"/>
    </location>
</feature>
<comment type="subcellular location">
    <subcellularLocation>
        <location evidence="1">Membrane</location>
        <topology evidence="1">Multi-pass membrane protein</topology>
    </subcellularLocation>
</comment>
<comment type="caution">
    <text evidence="8">The sequence shown here is derived from an EMBL/GenBank/DDBJ whole genome shotgun (WGS) entry which is preliminary data.</text>
</comment>
<protein>
    <recommendedName>
        <fullName evidence="7">Polycystin cation channel PKD1/PKD2 domain-containing protein</fullName>
    </recommendedName>
</protein>
<evidence type="ECO:0000256" key="5">
    <source>
        <dbReference type="SAM" id="MobiDB-lite"/>
    </source>
</evidence>